<protein>
    <submittedName>
        <fullName evidence="9">2-acyl-glycerophospho-ethanolamine acyltransferase</fullName>
    </submittedName>
</protein>
<keyword evidence="2" id="KW-0813">Transport</keyword>
<evidence type="ECO:0000256" key="3">
    <source>
        <dbReference type="ARBA" id="ARBA00022475"/>
    </source>
</evidence>
<dbReference type="GO" id="GO:0016746">
    <property type="term" value="F:acyltransferase activity"/>
    <property type="evidence" value="ECO:0007669"/>
    <property type="project" value="UniProtKB-KW"/>
</dbReference>
<dbReference type="SUPFAM" id="SSF103473">
    <property type="entry name" value="MFS general substrate transporter"/>
    <property type="match status" value="1"/>
</dbReference>
<sequence>MSKEIKQKESIWRNSIFMKLFASYTVSMFGHWFDMVAIIVLFSYVWETEPIVLALIPVAYALPQVLLGQFASMLTDRFHKVKVMLVADVATAVLTFLLVFTKGPWIALVLIALRSTISVVHLPAQQGLIKRVVKEKLLMKAVTLNGSVNQLAKMIGPLIGASLLTIFSPKLCMIVNAICYTISAFILFKVLLDKKDNEKTSTPVVVNKIRLGFWGTWKTGWLIVFQKKTLYYSLMATFIGVTAIQMVDIQFPVLFREIAPHLPHLPGWLMAASGAGALTMIMLLNHFRKLTNYGWLIGISLFFIGAGFAGVALLKEGFHIFFPLLFGFIVGLGVGLLTITNQYIVQSETTEQEIGRVTAITNSVISFTVILSPLAGGVLVQYFGVRFVYLGSGSLLLLIGMLLFVGDSILFKNNQNRKKVVIAEGKSSS</sequence>
<keyword evidence="3" id="KW-1003">Cell membrane</keyword>
<feature type="transmembrane region" description="Helical" evidence="7">
    <location>
        <begin position="294"/>
        <end position="314"/>
    </location>
</feature>
<keyword evidence="9" id="KW-0012">Acyltransferase</keyword>
<evidence type="ECO:0000259" key="8">
    <source>
        <dbReference type="PROSITE" id="PS50850"/>
    </source>
</evidence>
<feature type="transmembrane region" description="Helical" evidence="7">
    <location>
        <begin position="51"/>
        <end position="71"/>
    </location>
</feature>
<dbReference type="InterPro" id="IPR011701">
    <property type="entry name" value="MFS"/>
</dbReference>
<feature type="transmembrane region" description="Helical" evidence="7">
    <location>
        <begin position="267"/>
        <end position="287"/>
    </location>
</feature>
<feature type="domain" description="Major facilitator superfamily (MFS) profile" evidence="8">
    <location>
        <begin position="229"/>
        <end position="429"/>
    </location>
</feature>
<dbReference type="RefSeq" id="WP_066152480.1">
    <property type="nucleotide sequence ID" value="NZ_CP020814.1"/>
</dbReference>
<dbReference type="Gene3D" id="1.20.1250.20">
    <property type="entry name" value="MFS general substrate transporter like domains"/>
    <property type="match status" value="1"/>
</dbReference>
<dbReference type="PANTHER" id="PTHR43266:SF2">
    <property type="entry name" value="MAJOR FACILITATOR SUPERFAMILY (MFS) PROFILE DOMAIN-CONTAINING PROTEIN"/>
    <property type="match status" value="1"/>
</dbReference>
<feature type="transmembrane region" description="Helical" evidence="7">
    <location>
        <begin position="173"/>
        <end position="192"/>
    </location>
</feature>
<keyword evidence="10" id="KW-1185">Reference proteome</keyword>
<dbReference type="KEGG" id="bkw:BkAM31D_08065"/>
<proteinExistence type="predicted"/>
<dbReference type="STRING" id="199441.BkAM31D_08065"/>
<evidence type="ECO:0000256" key="1">
    <source>
        <dbReference type="ARBA" id="ARBA00004651"/>
    </source>
</evidence>
<dbReference type="InterPro" id="IPR020846">
    <property type="entry name" value="MFS_dom"/>
</dbReference>
<keyword evidence="4 7" id="KW-0812">Transmembrane</keyword>
<evidence type="ECO:0000256" key="7">
    <source>
        <dbReference type="SAM" id="Phobius"/>
    </source>
</evidence>
<evidence type="ECO:0000256" key="5">
    <source>
        <dbReference type="ARBA" id="ARBA00022989"/>
    </source>
</evidence>
<reference evidence="9 10" key="1">
    <citation type="submission" date="2017-04" db="EMBL/GenBank/DDBJ databases">
        <title>Bacillus krulwichiae AM31D Genome sequencing and assembly.</title>
        <authorList>
            <person name="Krulwich T.A."/>
            <person name="Anastor L."/>
            <person name="Ehrlich R."/>
            <person name="Ehrlich G.D."/>
            <person name="Janto B."/>
        </authorList>
    </citation>
    <scope>NUCLEOTIDE SEQUENCE [LARGE SCALE GENOMIC DNA]</scope>
    <source>
        <strain evidence="9 10">AM31D</strain>
    </source>
</reference>
<comment type="subcellular location">
    <subcellularLocation>
        <location evidence="1">Cell membrane</location>
        <topology evidence="1">Multi-pass membrane protein</topology>
    </subcellularLocation>
</comment>
<evidence type="ECO:0000256" key="4">
    <source>
        <dbReference type="ARBA" id="ARBA00022692"/>
    </source>
</evidence>
<dbReference type="PANTHER" id="PTHR43266">
    <property type="entry name" value="MACROLIDE-EFFLUX PROTEIN"/>
    <property type="match status" value="1"/>
</dbReference>
<name>A0A1X9M8V6_9BACI</name>
<dbReference type="Pfam" id="PF07690">
    <property type="entry name" value="MFS_1"/>
    <property type="match status" value="1"/>
</dbReference>
<evidence type="ECO:0000313" key="9">
    <source>
        <dbReference type="EMBL" id="ARK29817.1"/>
    </source>
</evidence>
<dbReference type="Proteomes" id="UP000193006">
    <property type="component" value="Chromosome"/>
</dbReference>
<feature type="transmembrane region" description="Helical" evidence="7">
    <location>
        <begin position="21"/>
        <end position="45"/>
    </location>
</feature>
<evidence type="ECO:0000256" key="2">
    <source>
        <dbReference type="ARBA" id="ARBA00022448"/>
    </source>
</evidence>
<evidence type="ECO:0000256" key="6">
    <source>
        <dbReference type="ARBA" id="ARBA00023136"/>
    </source>
</evidence>
<organism evidence="9 10">
    <name type="scientific">Halalkalibacter krulwichiae</name>
    <dbReference type="NCBI Taxonomy" id="199441"/>
    <lineage>
        <taxon>Bacteria</taxon>
        <taxon>Bacillati</taxon>
        <taxon>Bacillota</taxon>
        <taxon>Bacilli</taxon>
        <taxon>Bacillales</taxon>
        <taxon>Bacillaceae</taxon>
        <taxon>Halalkalibacter</taxon>
    </lineage>
</organism>
<keyword evidence="5 7" id="KW-1133">Transmembrane helix</keyword>
<evidence type="ECO:0000313" key="10">
    <source>
        <dbReference type="Proteomes" id="UP000193006"/>
    </source>
</evidence>
<accession>A0A1X9M8V6</accession>
<feature type="transmembrane region" description="Helical" evidence="7">
    <location>
        <begin position="389"/>
        <end position="411"/>
    </location>
</feature>
<feature type="transmembrane region" description="Helical" evidence="7">
    <location>
        <begin position="360"/>
        <end position="383"/>
    </location>
</feature>
<dbReference type="InterPro" id="IPR036259">
    <property type="entry name" value="MFS_trans_sf"/>
</dbReference>
<feature type="transmembrane region" description="Helical" evidence="7">
    <location>
        <begin position="320"/>
        <end position="339"/>
    </location>
</feature>
<dbReference type="GO" id="GO:0022857">
    <property type="term" value="F:transmembrane transporter activity"/>
    <property type="evidence" value="ECO:0007669"/>
    <property type="project" value="InterPro"/>
</dbReference>
<keyword evidence="9" id="KW-0808">Transferase</keyword>
<dbReference type="AlphaFoldDB" id="A0A1X9M8V6"/>
<dbReference type="PROSITE" id="PS50850">
    <property type="entry name" value="MFS"/>
    <property type="match status" value="1"/>
</dbReference>
<gene>
    <name evidence="9" type="ORF">BkAM31D_08065</name>
</gene>
<feature type="transmembrane region" description="Helical" evidence="7">
    <location>
        <begin position="229"/>
        <end position="247"/>
    </location>
</feature>
<dbReference type="GO" id="GO:0005886">
    <property type="term" value="C:plasma membrane"/>
    <property type="evidence" value="ECO:0007669"/>
    <property type="project" value="UniProtKB-SubCell"/>
</dbReference>
<keyword evidence="6 7" id="KW-0472">Membrane</keyword>
<dbReference type="EMBL" id="CP020814">
    <property type="protein sequence ID" value="ARK29817.1"/>
    <property type="molecule type" value="Genomic_DNA"/>
</dbReference>
<dbReference type="CDD" id="cd06173">
    <property type="entry name" value="MFS_MefA_like"/>
    <property type="match status" value="1"/>
</dbReference>